<dbReference type="InterPro" id="IPR001447">
    <property type="entry name" value="Arylamine_N-AcTrfase"/>
</dbReference>
<proteinExistence type="inferred from homology"/>
<evidence type="ECO:0000313" key="3">
    <source>
        <dbReference type="EMBL" id="SFE86554.1"/>
    </source>
</evidence>
<evidence type="ECO:0000256" key="1">
    <source>
        <dbReference type="ARBA" id="ARBA00006547"/>
    </source>
</evidence>
<evidence type="ECO:0000256" key="2">
    <source>
        <dbReference type="RuleBase" id="RU003452"/>
    </source>
</evidence>
<dbReference type="RefSeq" id="WP_026633193.1">
    <property type="nucleotide sequence ID" value="NZ_FONH01000004.1"/>
</dbReference>
<dbReference type="GO" id="GO:0016407">
    <property type="term" value="F:acetyltransferase activity"/>
    <property type="evidence" value="ECO:0007669"/>
    <property type="project" value="InterPro"/>
</dbReference>
<dbReference type="AlphaFoldDB" id="A0A1I2E0Z1"/>
<reference evidence="4" key="1">
    <citation type="submission" date="2016-10" db="EMBL/GenBank/DDBJ databases">
        <authorList>
            <person name="Varghese N."/>
            <person name="Submissions S."/>
        </authorList>
    </citation>
    <scope>NUCLEOTIDE SEQUENCE [LARGE SCALE GENOMIC DNA]</scope>
    <source>
        <strain evidence="4">UNC178MFTsu3.1</strain>
    </source>
</reference>
<protein>
    <submittedName>
        <fullName evidence="3">N-hydroxyarylamine O-acetyltransferase</fullName>
    </submittedName>
</protein>
<comment type="similarity">
    <text evidence="1 2">Belongs to the arylamine N-acetyltransferase family.</text>
</comment>
<dbReference type="Gene3D" id="3.30.2140.10">
    <property type="entry name" value="Arylamine N-acetyltransferase"/>
    <property type="match status" value="1"/>
</dbReference>
<dbReference type="PANTHER" id="PTHR11786">
    <property type="entry name" value="N-HYDROXYARYLAMINE O-ACETYLTRANSFERASE"/>
    <property type="match status" value="1"/>
</dbReference>
<dbReference type="EMBL" id="FONH01000004">
    <property type="protein sequence ID" value="SFE86554.1"/>
    <property type="molecule type" value="Genomic_DNA"/>
</dbReference>
<sequence length="273" mass="30992">MTCAIDLPAYLRRIGFEGEARPDAATLRALAAAHVAAIPFENLDPFLAIPIALELPRLERKLVEFGRGGYCFEQNFVFREALRAIGYPVQGLIARVLWQRDEHDITAQSHMLLRVEIGGESWLADVGFGGMVLPGALRLVPELEQATTHEPYRLLERDGVWRMQALVRGQWLTLYRFDLQPKEDVDYVVANHYSSTFPESHFLHGLNIARTAPGRRLTLRNRDFAVHTLGGETVRRSLVDTDEILDLLEREFLLRLPQVTHLRARIEALPLPA</sequence>
<dbReference type="InterPro" id="IPR038765">
    <property type="entry name" value="Papain-like_cys_pep_sf"/>
</dbReference>
<keyword evidence="3" id="KW-0808">Transferase</keyword>
<name>A0A1I2E0Z1_9GAMM</name>
<dbReference type="SUPFAM" id="SSF54001">
    <property type="entry name" value="Cysteine proteinases"/>
    <property type="match status" value="1"/>
</dbReference>
<dbReference type="STRING" id="500610.SAMN02799615_01896"/>
<keyword evidence="4" id="KW-1185">Reference proteome</keyword>
<organism evidence="3 4">
    <name type="scientific">Dyella marensis</name>
    <dbReference type="NCBI Taxonomy" id="500610"/>
    <lineage>
        <taxon>Bacteria</taxon>
        <taxon>Pseudomonadati</taxon>
        <taxon>Pseudomonadota</taxon>
        <taxon>Gammaproteobacteria</taxon>
        <taxon>Lysobacterales</taxon>
        <taxon>Rhodanobacteraceae</taxon>
        <taxon>Dyella</taxon>
    </lineage>
</organism>
<gene>
    <name evidence="3" type="ORF">SAMN02799615_01896</name>
</gene>
<dbReference type="Proteomes" id="UP000199477">
    <property type="component" value="Unassembled WGS sequence"/>
</dbReference>
<evidence type="ECO:0000313" key="4">
    <source>
        <dbReference type="Proteomes" id="UP000199477"/>
    </source>
</evidence>
<dbReference type="PANTHER" id="PTHR11786:SF0">
    <property type="entry name" value="ARYLAMINE N-ACETYLTRANSFERASE 4-RELATED"/>
    <property type="match status" value="1"/>
</dbReference>
<dbReference type="Gene3D" id="2.40.128.150">
    <property type="entry name" value="Cysteine proteinases"/>
    <property type="match status" value="1"/>
</dbReference>
<accession>A0A1I2E0Z1</accession>
<dbReference type="Pfam" id="PF00797">
    <property type="entry name" value="Acetyltransf_2"/>
    <property type="match status" value="1"/>
</dbReference>
<dbReference type="PRINTS" id="PR01543">
    <property type="entry name" value="ANATRNSFRASE"/>
</dbReference>